<gene>
    <name evidence="2" type="ORF">ACFOEW_05915</name>
</gene>
<evidence type="ECO:0000313" key="2">
    <source>
        <dbReference type="EMBL" id="MFC3201350.1"/>
    </source>
</evidence>
<keyword evidence="1" id="KW-0732">Signal</keyword>
<keyword evidence="3" id="KW-1185">Reference proteome</keyword>
<dbReference type="EMBL" id="JBHRSX010000014">
    <property type="protein sequence ID" value="MFC3201350.1"/>
    <property type="molecule type" value="Genomic_DNA"/>
</dbReference>
<dbReference type="RefSeq" id="WP_123323891.1">
    <property type="nucleotide sequence ID" value="NZ_JBHRSX010000014.1"/>
</dbReference>
<organism evidence="2 3">
    <name type="scientific">Alteromonas oceani</name>
    <dbReference type="NCBI Taxonomy" id="2071609"/>
    <lineage>
        <taxon>Bacteria</taxon>
        <taxon>Pseudomonadati</taxon>
        <taxon>Pseudomonadota</taxon>
        <taxon>Gammaproteobacteria</taxon>
        <taxon>Alteromonadales</taxon>
        <taxon>Alteromonadaceae</taxon>
        <taxon>Alteromonas/Salinimonas group</taxon>
        <taxon>Alteromonas</taxon>
    </lineage>
</organism>
<accession>A0ABV7JTC9</accession>
<sequence length="96" mass="9887">MTNKRTIAAAALAMALTSVVAAPAQAAGKEKCYGIAAAGQNDCGNLAGTHSCAGQSTMDKDPGEWKLVAKGSCEDLGGMLKAEAKKRYEAEKRRNG</sequence>
<feature type="chain" id="PRO_5045298222" evidence="1">
    <location>
        <begin position="27"/>
        <end position="96"/>
    </location>
</feature>
<evidence type="ECO:0000313" key="3">
    <source>
        <dbReference type="Proteomes" id="UP001595477"/>
    </source>
</evidence>
<dbReference type="InterPro" id="IPR018740">
    <property type="entry name" value="DUF2282_membr"/>
</dbReference>
<protein>
    <submittedName>
        <fullName evidence="2">DUF2282 domain-containing protein</fullName>
    </submittedName>
</protein>
<reference evidence="3" key="1">
    <citation type="journal article" date="2019" name="Int. J. Syst. Evol. Microbiol.">
        <title>The Global Catalogue of Microorganisms (GCM) 10K type strain sequencing project: providing services to taxonomists for standard genome sequencing and annotation.</title>
        <authorList>
            <consortium name="The Broad Institute Genomics Platform"/>
            <consortium name="The Broad Institute Genome Sequencing Center for Infectious Disease"/>
            <person name="Wu L."/>
            <person name="Ma J."/>
        </authorList>
    </citation>
    <scope>NUCLEOTIDE SEQUENCE [LARGE SCALE GENOMIC DNA]</scope>
    <source>
        <strain evidence="3">KCTC 52449</strain>
    </source>
</reference>
<proteinExistence type="predicted"/>
<dbReference type="Pfam" id="PF10048">
    <property type="entry name" value="DUF2282"/>
    <property type="match status" value="1"/>
</dbReference>
<name>A0ABV7JTC9_9ALTE</name>
<evidence type="ECO:0000256" key="1">
    <source>
        <dbReference type="SAM" id="SignalP"/>
    </source>
</evidence>
<feature type="signal peptide" evidence="1">
    <location>
        <begin position="1"/>
        <end position="26"/>
    </location>
</feature>
<dbReference type="Proteomes" id="UP001595477">
    <property type="component" value="Unassembled WGS sequence"/>
</dbReference>
<comment type="caution">
    <text evidence="2">The sequence shown here is derived from an EMBL/GenBank/DDBJ whole genome shotgun (WGS) entry which is preliminary data.</text>
</comment>